<dbReference type="Pfam" id="PF00564">
    <property type="entry name" value="PB1"/>
    <property type="match status" value="1"/>
</dbReference>
<accession>A0A6A6MX25</accession>
<reference evidence="10 11" key="1">
    <citation type="journal article" date="2020" name="Mol. Plant">
        <title>The Chromosome-Based Rubber Tree Genome Provides New Insights into Spurge Genome Evolution and Rubber Biosynthesis.</title>
        <authorList>
            <person name="Liu J."/>
            <person name="Shi C."/>
            <person name="Shi C.C."/>
            <person name="Li W."/>
            <person name="Zhang Q.J."/>
            <person name="Zhang Y."/>
            <person name="Li K."/>
            <person name="Lu H.F."/>
            <person name="Shi C."/>
            <person name="Zhu S.T."/>
            <person name="Xiao Z.Y."/>
            <person name="Nan H."/>
            <person name="Yue Y."/>
            <person name="Zhu X.G."/>
            <person name="Wu Y."/>
            <person name="Hong X.N."/>
            <person name="Fan G.Y."/>
            <person name="Tong Y."/>
            <person name="Zhang D."/>
            <person name="Mao C.L."/>
            <person name="Liu Y.L."/>
            <person name="Hao S.J."/>
            <person name="Liu W.Q."/>
            <person name="Lv M.Q."/>
            <person name="Zhang H.B."/>
            <person name="Liu Y."/>
            <person name="Hu-Tang G.R."/>
            <person name="Wang J.P."/>
            <person name="Wang J.H."/>
            <person name="Sun Y.H."/>
            <person name="Ni S.B."/>
            <person name="Chen W.B."/>
            <person name="Zhang X.C."/>
            <person name="Jiao Y.N."/>
            <person name="Eichler E.E."/>
            <person name="Li G.H."/>
            <person name="Liu X."/>
            <person name="Gao L.Z."/>
        </authorList>
    </citation>
    <scope>NUCLEOTIDE SEQUENCE [LARGE SCALE GENOMIC DNA]</scope>
    <source>
        <strain evidence="11">cv. GT1</strain>
        <tissue evidence="10">Leaf</tissue>
    </source>
</reference>
<keyword evidence="11" id="KW-1185">Reference proteome</keyword>
<sequence length="1663" mass="184124">MTHLVLSCLLQLQKLLKLHQSNFAPHTENSTSTSKPSYADTQTINEGLAQLEKYKEFAEAVSQTNKRLSGSDNVLDRESVLMGDYDTDYTTGNNVNLNEEMGEAGSGHSAVRQVTAVMPQKDPASNLSEPKRVETTGKDFTSNNNLGHSQPFSGTESSTKDVSKRITPVGVPVAKQVDISIDINDRFPRDFISEIFSGGISTEDTSVVNPIHKDGAGVSVNMENHEPKRWSYFQKLAQDGFAQKDAARTNLDHLGTPSAPAKVEEGDKNSYHFTTLTTDGMLIDHEYSQNNFGEDVKKNLPGMVGADSTMLSGFVHSPVKNSETLQFDAMMDNLKSPESCYEGAKLENRSAGLPPLDPSLVDFDINTVQVIKNDDLEELRELGSGTFGTVYHGKWRGSDVAIKRLKKICFTGRSSEEERLTLEFWREAEILSKLHHPNVVAFYGVVQDGPGGTLATVTEYMVDGSLRHVLLKKDRYLDRRKRLLIAMDAAFGMEYLHSKNIVHFDLKCDNLLVNLKDPQRPICKVGDFGLSKIKRNTLVSGGVRGTLPWMAPELLNGSSNKVSEKILTGEEPYANMHYGAIIGGIVNNTLRPTIPSFCDPEWKRLMEQCWAPNPAARPSFTEIAGRLMSTAAAQTKGHNNKTSKEPGREGFHPASQAFLLDPTSGRSTNVRLPDLNVSEVKPVLNYSIQTGEEFALEFMRDRVNHKKPLIPSMLSDPNHAPSYMELKERSNHGSVYSVPQTSSECESQEFVHGFTSSMASNRASTKTKVLCSFGGTILPRPSDGKFRYVGGETRIIRISKENSWEELKQKTLAIYDQAHVIKYQLPGEDLDALVSVSCDEDLHNMMEEWNEVEGRQESQKLRMFLFSMSDLEDAQFNLGSLEGDYEIQYVVAVNGMDLGSRKNSIVHGLAGSSGNNLSELDGLNIDGEMSSVAAVSVGVSTSPLTSTFQSAQPVLQNFSSAHETHLQCYHGQMMDHREAQQFLAHYPHDSSKYSPSEEIPYSTSLQGLMNQQGGLNGGNSCGSHHGQNSQTLVKEVKRKPDGSVQHEVGNEKTRPLEKAVPVNKISVAVAAQEDLHSLPSKNEGKRHESENVSSSVDAFNQVQISKLCEDDHCSPSSSTFGMSGADSVSNLIDFSYYEPSVPPQRVYYSERIPREQAEQMNSNLDLHTEHPMPTAKPLHIDPQQINDGLAQLQKYKEFADAVSQMNKTLLDSQDVLQSGFKLAVANDVDNKDSANRDAMLKADHDHTAEPKLSEITGKDFASNNLGHSQLFSWTESSTDDILKAGVSPMHKEAGMSVIMENHEPKHWSYFQKLAQEEFVLKDVSLIDQDPLGTPPLLAKLKDGDQKSHLFAPLTEDGVSMGHKYSQSQLNFGKDSNNKKIPGMGGAESTVHSNFGHSQVKGSESIQFGAMMENLKSPESQYEGGKLENRNIGLPPIDISLVDFDINTLQMDLATLATVTEFMVDGSLRHVLLKKDRYLDRRKRLLIAMDAAFGMEYLHSKNIVHFDLKCDNLLVNLKDPQRPICKVGDFGLSKIKRNTLVSGGVRGTLPWMAPELLNGGSNKVSEKVKVSVFKLNFRNGTRNEIIFQLVLTFFFGIVLWEILTGEEPYANMHYGAIIGGIVNNTLRPAIPNFCDPDWKRLMEQCWALILQPGLPSQKLLDVCA</sequence>
<feature type="binding site" evidence="6">
    <location>
        <position position="403"/>
    </location>
    <ligand>
        <name>ATP</name>
        <dbReference type="ChEBI" id="CHEBI:30616"/>
    </ligand>
</feature>
<dbReference type="Gene3D" id="3.10.20.90">
    <property type="entry name" value="Phosphatidylinositol 3-kinase Catalytic Subunit, Chain A, domain 1"/>
    <property type="match status" value="1"/>
</dbReference>
<dbReference type="SUPFAM" id="SSF56112">
    <property type="entry name" value="Protein kinase-like (PK-like)"/>
    <property type="match status" value="2"/>
</dbReference>
<dbReference type="PANTHER" id="PTHR23257">
    <property type="entry name" value="SERINE-THREONINE PROTEIN KINASE"/>
    <property type="match status" value="1"/>
</dbReference>
<dbReference type="GO" id="GO:0005524">
    <property type="term" value="F:ATP binding"/>
    <property type="evidence" value="ECO:0007669"/>
    <property type="project" value="UniProtKB-UniRule"/>
</dbReference>
<feature type="domain" description="Protein kinase" evidence="9">
    <location>
        <begin position="1375"/>
        <end position="1663"/>
    </location>
</feature>
<evidence type="ECO:0000313" key="10">
    <source>
        <dbReference type="EMBL" id="KAF2317684.1"/>
    </source>
</evidence>
<dbReference type="Proteomes" id="UP000467840">
    <property type="component" value="Chromosome 6"/>
</dbReference>
<comment type="caution">
    <text evidence="10">The sequence shown here is derived from an EMBL/GenBank/DDBJ whole genome shotgun (WGS) entry which is preliminary data.</text>
</comment>
<dbReference type="InterPro" id="IPR008271">
    <property type="entry name" value="Ser/Thr_kinase_AS"/>
</dbReference>
<dbReference type="GO" id="GO:0007165">
    <property type="term" value="P:signal transduction"/>
    <property type="evidence" value="ECO:0007669"/>
    <property type="project" value="TreeGrafter"/>
</dbReference>
<dbReference type="CDD" id="cd13999">
    <property type="entry name" value="STKc_MAP3K-like"/>
    <property type="match status" value="1"/>
</dbReference>
<dbReference type="InterPro" id="IPR001245">
    <property type="entry name" value="Ser-Thr/Tyr_kinase_cat_dom"/>
</dbReference>
<dbReference type="SUPFAM" id="SSF54277">
    <property type="entry name" value="CAD &amp; PB1 domains"/>
    <property type="match status" value="1"/>
</dbReference>
<evidence type="ECO:0000256" key="8">
    <source>
        <dbReference type="SAM" id="Phobius"/>
    </source>
</evidence>
<feature type="region of interest" description="Disordered" evidence="7">
    <location>
        <begin position="1074"/>
        <end position="1095"/>
    </location>
</feature>
<dbReference type="GO" id="GO:0005737">
    <property type="term" value="C:cytoplasm"/>
    <property type="evidence" value="ECO:0007669"/>
    <property type="project" value="TreeGrafter"/>
</dbReference>
<dbReference type="InterPro" id="IPR017441">
    <property type="entry name" value="Protein_kinase_ATP_BS"/>
</dbReference>
<keyword evidence="8" id="KW-1133">Transmembrane helix</keyword>
<dbReference type="PROSITE" id="PS50011">
    <property type="entry name" value="PROTEIN_KINASE_DOM"/>
    <property type="match status" value="2"/>
</dbReference>
<keyword evidence="3 6" id="KW-0547">Nucleotide-binding</keyword>
<dbReference type="InterPro" id="IPR000270">
    <property type="entry name" value="PB1_dom"/>
</dbReference>
<proteinExistence type="predicted"/>
<feature type="compositionally biased region" description="Polar residues" evidence="7">
    <location>
        <begin position="138"/>
        <end position="157"/>
    </location>
</feature>
<feature type="region of interest" description="Disordered" evidence="7">
    <location>
        <begin position="1035"/>
        <end position="1054"/>
    </location>
</feature>
<dbReference type="Gene3D" id="1.10.510.10">
    <property type="entry name" value="Transferase(Phosphotransferase) domain 1"/>
    <property type="match status" value="2"/>
</dbReference>
<dbReference type="PROSITE" id="PS00108">
    <property type="entry name" value="PROTEIN_KINASE_ST"/>
    <property type="match status" value="2"/>
</dbReference>
<feature type="domain" description="Protein kinase" evidence="9">
    <location>
        <begin position="376"/>
        <end position="631"/>
    </location>
</feature>
<dbReference type="FunFam" id="3.30.200.20:FF:000081">
    <property type="entry name" value="Octicosapeptide/phox/Bem1p domain kinase superfamily protein"/>
    <property type="match status" value="1"/>
</dbReference>
<keyword evidence="5 6" id="KW-0067">ATP-binding</keyword>
<organism evidence="10 11">
    <name type="scientific">Hevea brasiliensis</name>
    <name type="common">Para rubber tree</name>
    <name type="synonym">Siphonia brasiliensis</name>
    <dbReference type="NCBI Taxonomy" id="3981"/>
    <lineage>
        <taxon>Eukaryota</taxon>
        <taxon>Viridiplantae</taxon>
        <taxon>Streptophyta</taxon>
        <taxon>Embryophyta</taxon>
        <taxon>Tracheophyta</taxon>
        <taxon>Spermatophyta</taxon>
        <taxon>Magnoliopsida</taxon>
        <taxon>eudicotyledons</taxon>
        <taxon>Gunneridae</taxon>
        <taxon>Pentapetalae</taxon>
        <taxon>rosids</taxon>
        <taxon>fabids</taxon>
        <taxon>Malpighiales</taxon>
        <taxon>Euphorbiaceae</taxon>
        <taxon>Crotonoideae</taxon>
        <taxon>Micrandreae</taxon>
        <taxon>Hevea</taxon>
    </lineage>
</organism>
<dbReference type="PROSITE" id="PS00107">
    <property type="entry name" value="PROTEIN_KINASE_ATP"/>
    <property type="match status" value="1"/>
</dbReference>
<dbReference type="InterPro" id="IPR050167">
    <property type="entry name" value="Ser_Thr_protein_kinase"/>
</dbReference>
<feature type="region of interest" description="Disordered" evidence="7">
    <location>
        <begin position="121"/>
        <end position="163"/>
    </location>
</feature>
<dbReference type="FunFam" id="3.10.20.90:FF:000058">
    <property type="entry name" value="Octicosapeptide/phox/Bem1p domain kinase superfamily protein"/>
    <property type="match status" value="1"/>
</dbReference>
<dbReference type="InterPro" id="IPR011009">
    <property type="entry name" value="Kinase-like_dom_sf"/>
</dbReference>
<name>A0A6A6MX25_HEVBR</name>
<dbReference type="Pfam" id="PF07714">
    <property type="entry name" value="PK_Tyr_Ser-Thr"/>
    <property type="match status" value="3"/>
</dbReference>
<evidence type="ECO:0000256" key="2">
    <source>
        <dbReference type="ARBA" id="ARBA00022679"/>
    </source>
</evidence>
<gene>
    <name evidence="10" type="ORF">GH714_039567</name>
</gene>
<keyword evidence="1" id="KW-0723">Serine/threonine-protein kinase</keyword>
<dbReference type="SMART" id="SM00220">
    <property type="entry name" value="S_TKc"/>
    <property type="match status" value="1"/>
</dbReference>
<evidence type="ECO:0000256" key="6">
    <source>
        <dbReference type="PROSITE-ProRule" id="PRU10141"/>
    </source>
</evidence>
<keyword evidence="4" id="KW-0418">Kinase</keyword>
<evidence type="ECO:0000256" key="4">
    <source>
        <dbReference type="ARBA" id="ARBA00022777"/>
    </source>
</evidence>
<evidence type="ECO:0000313" key="11">
    <source>
        <dbReference type="Proteomes" id="UP000467840"/>
    </source>
</evidence>
<keyword evidence="8" id="KW-0472">Membrane</keyword>
<evidence type="ECO:0000256" key="7">
    <source>
        <dbReference type="SAM" id="MobiDB-lite"/>
    </source>
</evidence>
<protein>
    <recommendedName>
        <fullName evidence="9">Protein kinase domain-containing protein</fullName>
    </recommendedName>
</protein>
<feature type="region of interest" description="Disordered" evidence="7">
    <location>
        <begin position="633"/>
        <end position="653"/>
    </location>
</feature>
<evidence type="ECO:0000256" key="1">
    <source>
        <dbReference type="ARBA" id="ARBA00022527"/>
    </source>
</evidence>
<dbReference type="EMBL" id="JAAGAX010000004">
    <property type="protein sequence ID" value="KAF2317684.1"/>
    <property type="molecule type" value="Genomic_DNA"/>
</dbReference>
<dbReference type="InterPro" id="IPR000719">
    <property type="entry name" value="Prot_kinase_dom"/>
</dbReference>
<evidence type="ECO:0000256" key="5">
    <source>
        <dbReference type="ARBA" id="ARBA00022840"/>
    </source>
</evidence>
<dbReference type="SMART" id="SM00666">
    <property type="entry name" value="PB1"/>
    <property type="match status" value="1"/>
</dbReference>
<dbReference type="PRINTS" id="PR00109">
    <property type="entry name" value="TYRKINASE"/>
</dbReference>
<dbReference type="GO" id="GO:0004674">
    <property type="term" value="F:protein serine/threonine kinase activity"/>
    <property type="evidence" value="ECO:0007669"/>
    <property type="project" value="UniProtKB-KW"/>
</dbReference>
<evidence type="ECO:0000256" key="3">
    <source>
        <dbReference type="ARBA" id="ARBA00022741"/>
    </source>
</evidence>
<feature type="compositionally biased region" description="Basic and acidic residues" evidence="7">
    <location>
        <begin position="642"/>
        <end position="651"/>
    </location>
</feature>
<keyword evidence="8" id="KW-0812">Transmembrane</keyword>
<evidence type="ECO:0000259" key="9">
    <source>
        <dbReference type="PROSITE" id="PS50011"/>
    </source>
</evidence>
<dbReference type="PANTHER" id="PTHR23257:SF957">
    <property type="entry name" value="F3O9.7 PROTEIN-RELATED"/>
    <property type="match status" value="1"/>
</dbReference>
<dbReference type="CDD" id="cd06410">
    <property type="entry name" value="PB1_UP2"/>
    <property type="match status" value="1"/>
</dbReference>
<feature type="transmembrane region" description="Helical" evidence="8">
    <location>
        <begin position="1584"/>
        <end position="1602"/>
    </location>
</feature>
<dbReference type="Gene3D" id="3.30.200.20">
    <property type="entry name" value="Phosphorylase Kinase, domain 1"/>
    <property type="match status" value="1"/>
</dbReference>
<keyword evidence="2" id="KW-0808">Transferase</keyword>